<dbReference type="Pfam" id="PF09563">
    <property type="entry name" value="RE_LlaJI"/>
    <property type="match status" value="1"/>
</dbReference>
<keyword evidence="1" id="KW-0540">Nuclease</keyword>
<proteinExistence type="predicted"/>
<reference evidence="1 2" key="1">
    <citation type="submission" date="2020-10" db="EMBL/GenBank/DDBJ databases">
        <title>Genome sequencing of Lactobacillus mucosae KCTC 21011.</title>
        <authorList>
            <person name="Kim J."/>
        </authorList>
    </citation>
    <scope>NUCLEOTIDE SEQUENCE [LARGE SCALE GENOMIC DNA]</scope>
    <source>
        <strain evidence="1 2">LM011</strain>
        <plasmid evidence="1 2">unnamed1</plasmid>
    </source>
</reference>
<evidence type="ECO:0000313" key="2">
    <source>
        <dbReference type="Proteomes" id="UP000593929"/>
    </source>
</evidence>
<protein>
    <submittedName>
        <fullName evidence="1">LlaJI family restriction endonuclease</fullName>
    </submittedName>
</protein>
<keyword evidence="1" id="KW-0614">Plasmid</keyword>
<keyword evidence="1" id="KW-0378">Hydrolase</keyword>
<gene>
    <name evidence="1" type="ORF">LM011_00290</name>
</gene>
<dbReference type="AlphaFoldDB" id="A0A7L9VNC5"/>
<organism evidence="1 2">
    <name type="scientific">Limosilactobacillus mucosae</name>
    <name type="common">Lactobacillus mucosae</name>
    <dbReference type="NCBI Taxonomy" id="97478"/>
    <lineage>
        <taxon>Bacteria</taxon>
        <taxon>Bacillati</taxon>
        <taxon>Bacillota</taxon>
        <taxon>Bacilli</taxon>
        <taxon>Lactobacillales</taxon>
        <taxon>Lactobacillaceae</taxon>
        <taxon>Limosilactobacillus</taxon>
    </lineage>
</organism>
<accession>A0A7L9VNC5</accession>
<sequence>MQMEMNEPKIKIDVVQDGQPISERLIRFYGLKGRDYSQLNDLEEGRSVLMCGFVGFVRRGDRLLVSIPKHYMRTSDFKRLSYGQQLGHVRKIMQTITKFYRSSEFSEYRKDSDIESDFALEAFYRIYDYFSIYGLYKERRKLVHEGYQGRISWKETIRRSSKLIGGGNLIFAPFYVSKNQDLETLITQCMVFAINYTKRLFDELIPLPDNSRIAMRGVDQNILNNVQAVINQLYQVQATIFKDIDKDLVNNLIVFFERVNDKARDAMSFKDHSYSSLWETAVRKYLELHFEGIDEEHDEMLYDRSRTFNRSFSKLTEHGYDLKHGERSLAPDMYHLDHRHNCQYIFDAKYYSKLNELNHKQLVYHFLFANRAAKTYDALIMPYEGKTDTQIHVQINPSWLPEGSMQLEDVKIYLNRLNMVDVLNSFINE</sequence>
<name>A0A7L9VNC5_LIMMU</name>
<dbReference type="InterPro" id="IPR018579">
    <property type="entry name" value="Restrct_endonuc_II_LlaJI"/>
</dbReference>
<geneLocation type="plasmid" evidence="1 2">
    <name>unnamed1</name>
</geneLocation>
<dbReference type="GO" id="GO:0004519">
    <property type="term" value="F:endonuclease activity"/>
    <property type="evidence" value="ECO:0007669"/>
    <property type="project" value="UniProtKB-KW"/>
</dbReference>
<keyword evidence="1" id="KW-0255">Endonuclease</keyword>
<evidence type="ECO:0000313" key="1">
    <source>
        <dbReference type="EMBL" id="QOL68811.1"/>
    </source>
</evidence>
<dbReference type="Proteomes" id="UP000593929">
    <property type="component" value="Plasmid unnamed1"/>
</dbReference>
<dbReference type="EMBL" id="CP062965">
    <property type="protein sequence ID" value="QOL68811.1"/>
    <property type="molecule type" value="Genomic_DNA"/>
</dbReference>
<dbReference type="REBASE" id="450984">
    <property type="entry name" value="LmuLM011ORF2975"/>
</dbReference>